<dbReference type="PANTHER" id="PTHR47833:SF2">
    <property type="entry name" value="PEPTIDYLPROLYL ISOMERASE"/>
    <property type="match status" value="1"/>
</dbReference>
<gene>
    <name evidence="3" type="ORF">HYH02_002112</name>
</gene>
<name>A0A836BCL6_9CHLO</name>
<dbReference type="InterPro" id="IPR001179">
    <property type="entry name" value="PPIase_FKBP_dom"/>
</dbReference>
<dbReference type="InterPro" id="IPR046357">
    <property type="entry name" value="PPIase_dom_sf"/>
</dbReference>
<organism evidence="3 4">
    <name type="scientific">Chlamydomonas schloesseri</name>
    <dbReference type="NCBI Taxonomy" id="2026947"/>
    <lineage>
        <taxon>Eukaryota</taxon>
        <taxon>Viridiplantae</taxon>
        <taxon>Chlorophyta</taxon>
        <taxon>core chlorophytes</taxon>
        <taxon>Chlorophyceae</taxon>
        <taxon>CS clade</taxon>
        <taxon>Chlamydomonadales</taxon>
        <taxon>Chlamydomonadaceae</taxon>
        <taxon>Chlamydomonas</taxon>
    </lineage>
</organism>
<sequence>MALLQTRSVVARCSTAARRAAPARLLSVRTYAGKGSSAAPADDAAVVGRRELGLALGAAAVLMSTTSSVYPASAADGLTTSKSGLQWKDVEEGTGPAPAKGSTIRCHYNGRLTNGTVFDSSYQRGRPLSFQIGVGQVIKGWDMGILGAEDIPPMKEGGKRLLVIPPELGYGARGAGGVIPPNATLEFDVELLGRK</sequence>
<dbReference type="GO" id="GO:0003755">
    <property type="term" value="F:peptidyl-prolyl cis-trans isomerase activity"/>
    <property type="evidence" value="ECO:0007669"/>
    <property type="project" value="UniProtKB-KW"/>
</dbReference>
<dbReference type="EC" id="5.2.1.8" evidence="1"/>
<dbReference type="AlphaFoldDB" id="A0A836BCL6"/>
<feature type="domain" description="PPIase FKBP-type" evidence="2">
    <location>
        <begin position="101"/>
        <end position="195"/>
    </location>
</feature>
<dbReference type="SUPFAM" id="SSF54534">
    <property type="entry name" value="FKBP-like"/>
    <property type="match status" value="1"/>
</dbReference>
<evidence type="ECO:0000256" key="1">
    <source>
        <dbReference type="PROSITE-ProRule" id="PRU00277"/>
    </source>
</evidence>
<dbReference type="InterPro" id="IPR044183">
    <property type="entry name" value="PNSL4/FKBP13-like"/>
</dbReference>
<evidence type="ECO:0000313" key="4">
    <source>
        <dbReference type="Proteomes" id="UP000613740"/>
    </source>
</evidence>
<protein>
    <recommendedName>
        <fullName evidence="1">peptidylprolyl isomerase</fullName>
        <ecNumber evidence="1">5.2.1.8</ecNumber>
    </recommendedName>
</protein>
<dbReference type="Gene3D" id="3.10.50.40">
    <property type="match status" value="1"/>
</dbReference>
<accession>A0A836BCL6</accession>
<keyword evidence="4" id="KW-1185">Reference proteome</keyword>
<dbReference type="PANTHER" id="PTHR47833">
    <property type="entry name" value="PHOTOSYNTHETIC NDH SUBUNIT OF LUMENAL LOCATION 4, CHLOROPLASTIC"/>
    <property type="match status" value="1"/>
</dbReference>
<evidence type="ECO:0000259" key="2">
    <source>
        <dbReference type="PROSITE" id="PS50059"/>
    </source>
</evidence>
<dbReference type="OrthoDB" id="1902587at2759"/>
<dbReference type="PROSITE" id="PS50059">
    <property type="entry name" value="FKBP_PPIASE"/>
    <property type="match status" value="1"/>
</dbReference>
<dbReference type="EMBL" id="JAEHOD010000003">
    <property type="protein sequence ID" value="KAG2453909.1"/>
    <property type="molecule type" value="Genomic_DNA"/>
</dbReference>
<reference evidence="3" key="1">
    <citation type="journal article" date="2020" name="bioRxiv">
        <title>Comparative genomics of Chlamydomonas.</title>
        <authorList>
            <person name="Craig R.J."/>
            <person name="Hasan A.R."/>
            <person name="Ness R.W."/>
            <person name="Keightley P.D."/>
        </authorList>
    </citation>
    <scope>NUCLEOTIDE SEQUENCE</scope>
    <source>
        <strain evidence="3">CCAP 11/173</strain>
    </source>
</reference>
<proteinExistence type="predicted"/>
<dbReference type="Proteomes" id="UP000613740">
    <property type="component" value="Unassembled WGS sequence"/>
</dbReference>
<keyword evidence="1" id="KW-0697">Rotamase</keyword>
<dbReference type="FunFam" id="3.10.50.40:FF:000047">
    <property type="entry name" value="Peptidylprolyl isomerase"/>
    <property type="match status" value="1"/>
</dbReference>
<evidence type="ECO:0000313" key="3">
    <source>
        <dbReference type="EMBL" id="KAG2453909.1"/>
    </source>
</evidence>
<comment type="caution">
    <text evidence="3">The sequence shown here is derived from an EMBL/GenBank/DDBJ whole genome shotgun (WGS) entry which is preliminary data.</text>
</comment>
<dbReference type="GO" id="GO:0009507">
    <property type="term" value="C:chloroplast"/>
    <property type="evidence" value="ECO:0007669"/>
    <property type="project" value="InterPro"/>
</dbReference>
<comment type="catalytic activity">
    <reaction evidence="1">
        <text>[protein]-peptidylproline (omega=180) = [protein]-peptidylproline (omega=0)</text>
        <dbReference type="Rhea" id="RHEA:16237"/>
        <dbReference type="Rhea" id="RHEA-COMP:10747"/>
        <dbReference type="Rhea" id="RHEA-COMP:10748"/>
        <dbReference type="ChEBI" id="CHEBI:83833"/>
        <dbReference type="ChEBI" id="CHEBI:83834"/>
        <dbReference type="EC" id="5.2.1.8"/>
    </reaction>
</comment>
<keyword evidence="1" id="KW-0413">Isomerase</keyword>
<dbReference type="Pfam" id="PF00254">
    <property type="entry name" value="FKBP_C"/>
    <property type="match status" value="1"/>
</dbReference>